<sequence>MNNLARKQAVRSNKEVTVDRNEQSEKRFWFTPGEKILFLVFALIICFMSAQIVSTQAAVYEVNKDIQKIEKDIKEQQRANHDLEVQVSEESTYEKIWKRAKELGLDLSEQNVKVVQPK</sequence>
<evidence type="ECO:0000256" key="8">
    <source>
        <dbReference type="NCBIfam" id="TIGR02209"/>
    </source>
</evidence>
<protein>
    <recommendedName>
        <fullName evidence="7 8">Cell division protein FtsL</fullName>
    </recommendedName>
</protein>
<evidence type="ECO:0000256" key="9">
    <source>
        <dbReference type="SAM" id="Coils"/>
    </source>
</evidence>
<evidence type="ECO:0000256" key="6">
    <source>
        <dbReference type="ARBA" id="ARBA00023306"/>
    </source>
</evidence>
<evidence type="ECO:0000256" key="2">
    <source>
        <dbReference type="ARBA" id="ARBA00022618"/>
    </source>
</evidence>
<evidence type="ECO:0000313" key="11">
    <source>
        <dbReference type="Proteomes" id="UP001387364"/>
    </source>
</evidence>
<proteinExistence type="inferred from homology"/>
<comment type="similarity">
    <text evidence="7">Belongs to the FtsL family.</text>
</comment>
<keyword evidence="11" id="KW-1185">Reference proteome</keyword>
<evidence type="ECO:0000313" key="10">
    <source>
        <dbReference type="EMBL" id="WXB94248.1"/>
    </source>
</evidence>
<accession>A0ABZ2N993</accession>
<keyword evidence="1 7" id="KW-1003">Cell membrane</keyword>
<keyword evidence="2 7" id="KW-0132">Cell division</keyword>
<evidence type="ECO:0000256" key="5">
    <source>
        <dbReference type="ARBA" id="ARBA00023136"/>
    </source>
</evidence>
<gene>
    <name evidence="7 10" type="primary">ftsL</name>
    <name evidence="10" type="ORF">WDJ61_06355</name>
</gene>
<keyword evidence="9" id="KW-0175">Coiled coil</keyword>
<keyword evidence="5 7" id="KW-0472">Membrane</keyword>
<feature type="transmembrane region" description="Helical" evidence="7">
    <location>
        <begin position="36"/>
        <end position="60"/>
    </location>
</feature>
<dbReference type="HAMAP" id="MF_00910">
    <property type="entry name" value="FtsL"/>
    <property type="match status" value="1"/>
</dbReference>
<keyword evidence="4 7" id="KW-1133">Transmembrane helix</keyword>
<evidence type="ECO:0000256" key="3">
    <source>
        <dbReference type="ARBA" id="ARBA00022692"/>
    </source>
</evidence>
<dbReference type="RefSeq" id="WP_338753896.1">
    <property type="nucleotide sequence ID" value="NZ_CP147404.1"/>
</dbReference>
<name>A0ABZ2N993_9BACI</name>
<keyword evidence="3 7" id="KW-0812">Transmembrane</keyword>
<feature type="coiled-coil region" evidence="9">
    <location>
        <begin position="59"/>
        <end position="86"/>
    </location>
</feature>
<dbReference type="Proteomes" id="UP001387364">
    <property type="component" value="Chromosome"/>
</dbReference>
<dbReference type="Pfam" id="PF04977">
    <property type="entry name" value="DivIC"/>
    <property type="match status" value="1"/>
</dbReference>
<reference evidence="10 11" key="1">
    <citation type="submission" date="2024-02" db="EMBL/GenBank/DDBJ databases">
        <title>Seven novel Bacillus-like species.</title>
        <authorList>
            <person name="Liu G."/>
        </authorList>
    </citation>
    <scope>NUCLEOTIDE SEQUENCE [LARGE SCALE GENOMIC DNA]</scope>
    <source>
        <strain evidence="10 11">FJAT-52991</strain>
    </source>
</reference>
<comment type="function">
    <text evidence="7">Essential cell division protein.</text>
</comment>
<dbReference type="EMBL" id="CP147404">
    <property type="protein sequence ID" value="WXB94248.1"/>
    <property type="molecule type" value="Genomic_DNA"/>
</dbReference>
<dbReference type="InterPro" id="IPR007060">
    <property type="entry name" value="FtsL/DivIC"/>
</dbReference>
<evidence type="ECO:0000256" key="4">
    <source>
        <dbReference type="ARBA" id="ARBA00022989"/>
    </source>
</evidence>
<comment type="subcellular location">
    <subcellularLocation>
        <location evidence="7">Cell membrane</location>
        <topology evidence="7">Single-pass type II membrane protein</topology>
    </subcellularLocation>
    <text evidence="7">Localizes to the division septum where it forms a ring structure.</text>
</comment>
<evidence type="ECO:0000256" key="1">
    <source>
        <dbReference type="ARBA" id="ARBA00022475"/>
    </source>
</evidence>
<dbReference type="GO" id="GO:0051301">
    <property type="term" value="P:cell division"/>
    <property type="evidence" value="ECO:0007669"/>
    <property type="project" value="UniProtKB-KW"/>
</dbReference>
<organism evidence="10 11">
    <name type="scientific">Bacillus kandeliae</name>
    <dbReference type="NCBI Taxonomy" id="3129297"/>
    <lineage>
        <taxon>Bacteria</taxon>
        <taxon>Bacillati</taxon>
        <taxon>Bacillota</taxon>
        <taxon>Bacilli</taxon>
        <taxon>Bacillales</taxon>
        <taxon>Bacillaceae</taxon>
        <taxon>Bacillus</taxon>
    </lineage>
</organism>
<keyword evidence="6 7" id="KW-0131">Cell cycle</keyword>
<dbReference type="InterPro" id="IPR011922">
    <property type="entry name" value="Cell_div_FtsL"/>
</dbReference>
<evidence type="ECO:0000256" key="7">
    <source>
        <dbReference type="HAMAP-Rule" id="MF_00910"/>
    </source>
</evidence>
<dbReference type="NCBIfam" id="TIGR02209">
    <property type="entry name" value="ftsL_broad"/>
    <property type="match status" value="1"/>
</dbReference>